<dbReference type="Proteomes" id="UP000464314">
    <property type="component" value="Chromosome"/>
</dbReference>
<keyword evidence="1" id="KW-1133">Transmembrane helix</keyword>
<accession>A0A6P1TL86</accession>
<organism evidence="2 3">
    <name type="scientific">Anaerocolumna sedimenticola</name>
    <dbReference type="NCBI Taxonomy" id="2696063"/>
    <lineage>
        <taxon>Bacteria</taxon>
        <taxon>Bacillati</taxon>
        <taxon>Bacillota</taxon>
        <taxon>Clostridia</taxon>
        <taxon>Lachnospirales</taxon>
        <taxon>Lachnospiraceae</taxon>
        <taxon>Anaerocolumna</taxon>
    </lineage>
</organism>
<evidence type="ECO:0000313" key="2">
    <source>
        <dbReference type="EMBL" id="QHQ60892.1"/>
    </source>
</evidence>
<feature type="transmembrane region" description="Helical" evidence="1">
    <location>
        <begin position="12"/>
        <end position="33"/>
    </location>
</feature>
<dbReference type="EMBL" id="CP048000">
    <property type="protein sequence ID" value="QHQ60892.1"/>
    <property type="molecule type" value="Genomic_DNA"/>
</dbReference>
<keyword evidence="1" id="KW-0472">Membrane</keyword>
<gene>
    <name evidence="2" type="ORF">Ana3638_09030</name>
</gene>
<dbReference type="KEGG" id="anr:Ana3638_09030"/>
<dbReference type="RefSeq" id="WP_161837720.1">
    <property type="nucleotide sequence ID" value="NZ_CP048000.1"/>
</dbReference>
<evidence type="ECO:0000256" key="1">
    <source>
        <dbReference type="SAM" id="Phobius"/>
    </source>
</evidence>
<protein>
    <submittedName>
        <fullName evidence="2">Uncharacterized protein</fullName>
    </submittedName>
</protein>
<evidence type="ECO:0000313" key="3">
    <source>
        <dbReference type="Proteomes" id="UP000464314"/>
    </source>
</evidence>
<dbReference type="AlphaFoldDB" id="A0A6P1TL86"/>
<keyword evidence="3" id="KW-1185">Reference proteome</keyword>
<reference evidence="2 3" key="1">
    <citation type="submission" date="2020-01" db="EMBL/GenBank/DDBJ databases">
        <title>Genome analysis of Anaerocolumna sp. CBA3638.</title>
        <authorList>
            <person name="Kim J."/>
            <person name="Roh S.W."/>
        </authorList>
    </citation>
    <scope>NUCLEOTIDE SEQUENCE [LARGE SCALE GENOMIC DNA]</scope>
    <source>
        <strain evidence="2 3">CBA3638</strain>
    </source>
</reference>
<sequence>MKLTSIFLKYCLKYFLAFLIVLICCIPIAKLSYKIVEQQVMKMNELKLKEGVNEIEQNISKMYLLAQSMSQDLHFDTLIRNKGKLSSSEYLQLGYARQNLVNTRLIYTFPCFSFMLFRDNDLFVSSSQCSEQFSAYYGKFFKVYDHGLIEADKFKSSLLSKNSIYSFWTVDRLEYCLDDKTQILENAILFMVKANSKMTVSTSHVMTFVIQPAELIEMLLTEECRKEGFVQVINTSDGEILLNYGENAEVLKDAADKDQVRYGVIPIGF</sequence>
<proteinExistence type="predicted"/>
<keyword evidence="1" id="KW-0812">Transmembrane</keyword>
<name>A0A6P1TL86_9FIRM</name>